<keyword evidence="5" id="KW-1185">Reference proteome</keyword>
<evidence type="ECO:0000259" key="3">
    <source>
        <dbReference type="PROSITE" id="PS50157"/>
    </source>
</evidence>
<accession>A0ABQ8VVF6</accession>
<reference evidence="4" key="1">
    <citation type="submission" date="2022-08" db="EMBL/GenBank/DDBJ databases">
        <title>A Global Phylogenomic Analysis of the Shiitake Genus Lentinula.</title>
        <authorList>
            <consortium name="DOE Joint Genome Institute"/>
            <person name="Sierra-Patev S."/>
            <person name="Min B."/>
            <person name="Naranjo-Ortiz M."/>
            <person name="Looney B."/>
            <person name="Konkel Z."/>
            <person name="Slot J.C."/>
            <person name="Sakamoto Y."/>
            <person name="Steenwyk J.L."/>
            <person name="Rokas A."/>
            <person name="Carro J."/>
            <person name="Camarero S."/>
            <person name="Ferreira P."/>
            <person name="Molpeceres G."/>
            <person name="Ruiz-Duenas F.J."/>
            <person name="Serrano A."/>
            <person name="Henrissat B."/>
            <person name="Drula E."/>
            <person name="Hughes K.W."/>
            <person name="Mata J.L."/>
            <person name="Ishikawa N.K."/>
            <person name="Vargas-Isla R."/>
            <person name="Ushijima S."/>
            <person name="Smith C.A."/>
            <person name="Ahrendt S."/>
            <person name="Andreopoulos W."/>
            <person name="He G."/>
            <person name="Labutti K."/>
            <person name="Lipzen A."/>
            <person name="Ng V."/>
            <person name="Riley R."/>
            <person name="Sandor L."/>
            <person name="Barry K."/>
            <person name="Martinez A.T."/>
            <person name="Xiao Y."/>
            <person name="Gibbons J.G."/>
            <person name="Terashima K."/>
            <person name="Grigoriev I.V."/>
            <person name="Hibbett D.S."/>
        </authorList>
    </citation>
    <scope>NUCLEOTIDE SEQUENCE</scope>
    <source>
        <strain evidence="4">RHP3577 ss4</strain>
    </source>
</reference>
<dbReference type="InterPro" id="IPR036236">
    <property type="entry name" value="Znf_C2H2_sf"/>
</dbReference>
<name>A0ABQ8VVF6_9AGAR</name>
<proteinExistence type="predicted"/>
<evidence type="ECO:0000256" key="1">
    <source>
        <dbReference type="PROSITE-ProRule" id="PRU00042"/>
    </source>
</evidence>
<dbReference type="SMART" id="SM00355">
    <property type="entry name" value="ZnF_C2H2"/>
    <property type="match status" value="3"/>
</dbReference>
<evidence type="ECO:0000313" key="4">
    <source>
        <dbReference type="EMBL" id="KAJ4500377.1"/>
    </source>
</evidence>
<protein>
    <recommendedName>
        <fullName evidence="3">C2H2-type domain-containing protein</fullName>
    </recommendedName>
</protein>
<feature type="domain" description="C2H2-type" evidence="3">
    <location>
        <begin position="129"/>
        <end position="162"/>
    </location>
</feature>
<gene>
    <name evidence="4" type="ORF">C8R41DRAFT_484258</name>
</gene>
<dbReference type="Gene3D" id="3.30.160.60">
    <property type="entry name" value="Classic Zinc Finger"/>
    <property type="match status" value="2"/>
</dbReference>
<sequence length="162" mass="17888">MQFGAVIGRQPSYQPRASGSGSDSASSSPTLDSWAPIRSARPSPTIRTPSPPSDSGSSSHSDHRRRFPCLLAGCSRRFTSQYTLKVHMEAHKPKPKVSFLCTLGCSERFSRQHDRLRHEVAKHGKICEFSCDDCGRFFSSGKTLGNHRCPVAQGSTRWVHSQ</sequence>
<feature type="region of interest" description="Disordered" evidence="2">
    <location>
        <begin position="1"/>
        <end position="64"/>
    </location>
</feature>
<feature type="compositionally biased region" description="Low complexity" evidence="2">
    <location>
        <begin position="38"/>
        <end position="59"/>
    </location>
</feature>
<dbReference type="EMBL" id="JANVFT010000006">
    <property type="protein sequence ID" value="KAJ4500377.1"/>
    <property type="molecule type" value="Genomic_DNA"/>
</dbReference>
<dbReference type="Pfam" id="PF00096">
    <property type="entry name" value="zf-C2H2"/>
    <property type="match status" value="1"/>
</dbReference>
<keyword evidence="1" id="KW-0863">Zinc-finger</keyword>
<dbReference type="InterPro" id="IPR013087">
    <property type="entry name" value="Znf_C2H2_type"/>
</dbReference>
<comment type="caution">
    <text evidence="4">The sequence shown here is derived from an EMBL/GenBank/DDBJ whole genome shotgun (WGS) entry which is preliminary data.</text>
</comment>
<keyword evidence="1" id="KW-0479">Metal-binding</keyword>
<feature type="compositionally biased region" description="Low complexity" evidence="2">
    <location>
        <begin position="17"/>
        <end position="28"/>
    </location>
</feature>
<organism evidence="4 5">
    <name type="scientific">Lentinula lateritia</name>
    <dbReference type="NCBI Taxonomy" id="40482"/>
    <lineage>
        <taxon>Eukaryota</taxon>
        <taxon>Fungi</taxon>
        <taxon>Dikarya</taxon>
        <taxon>Basidiomycota</taxon>
        <taxon>Agaricomycotina</taxon>
        <taxon>Agaricomycetes</taxon>
        <taxon>Agaricomycetidae</taxon>
        <taxon>Agaricales</taxon>
        <taxon>Marasmiineae</taxon>
        <taxon>Omphalotaceae</taxon>
        <taxon>Lentinula</taxon>
    </lineage>
</organism>
<evidence type="ECO:0000256" key="2">
    <source>
        <dbReference type="SAM" id="MobiDB-lite"/>
    </source>
</evidence>
<dbReference type="PROSITE" id="PS00028">
    <property type="entry name" value="ZINC_FINGER_C2H2_1"/>
    <property type="match status" value="1"/>
</dbReference>
<dbReference type="Proteomes" id="UP001150217">
    <property type="component" value="Unassembled WGS sequence"/>
</dbReference>
<evidence type="ECO:0000313" key="5">
    <source>
        <dbReference type="Proteomes" id="UP001150217"/>
    </source>
</evidence>
<dbReference type="SUPFAM" id="SSF57667">
    <property type="entry name" value="beta-beta-alpha zinc fingers"/>
    <property type="match status" value="1"/>
</dbReference>
<keyword evidence="1" id="KW-0862">Zinc</keyword>
<feature type="domain" description="C2H2-type" evidence="3">
    <location>
        <begin position="67"/>
        <end position="96"/>
    </location>
</feature>
<dbReference type="PROSITE" id="PS50157">
    <property type="entry name" value="ZINC_FINGER_C2H2_2"/>
    <property type="match status" value="2"/>
</dbReference>